<dbReference type="InterPro" id="IPR000157">
    <property type="entry name" value="TIR_dom"/>
</dbReference>
<accession>A0A7M7HDC9</accession>
<evidence type="ECO:0000256" key="2">
    <source>
        <dbReference type="ARBA" id="ARBA00022518"/>
    </source>
</evidence>
<dbReference type="PRINTS" id="PR01537">
    <property type="entry name" value="INTRLKN1R1F"/>
</dbReference>
<dbReference type="InParanoid" id="A0A7M7HDC9"/>
<dbReference type="SMART" id="SM00255">
    <property type="entry name" value="TIR"/>
    <property type="match status" value="1"/>
</dbReference>
<proteinExistence type="inferred from homology"/>
<keyword evidence="2" id="KW-0244">Early protein</keyword>
<feature type="domain" description="TIR" evidence="16">
    <location>
        <begin position="289"/>
        <end position="427"/>
    </location>
</feature>
<reference evidence="18" key="2">
    <citation type="submission" date="2021-01" db="UniProtKB">
        <authorList>
            <consortium name="EnsemblMetazoa"/>
        </authorList>
    </citation>
    <scope>IDENTIFICATION</scope>
</reference>
<comment type="similarity">
    <text evidence="1">Belongs to the interleukin-1 receptor family.</text>
</comment>
<keyword evidence="8" id="KW-0325">Glycoprotein</keyword>
<dbReference type="Proteomes" id="UP000007110">
    <property type="component" value="Unassembled WGS sequence"/>
</dbReference>
<comment type="function">
    <text evidence="13">Counteracts the antiviral effects of host IFN-alpha/beta and key IFN-inducible proteins involved in viral RNA degradation suxh as host OAS1. Acts as a soluble IFN-alpha receptor and thus inhibits the interaction between host IFN-alpha and its receptor.</text>
</comment>
<organism evidence="18 19">
    <name type="scientific">Strongylocentrotus purpuratus</name>
    <name type="common">Purple sea urchin</name>
    <dbReference type="NCBI Taxonomy" id="7668"/>
    <lineage>
        <taxon>Eukaryota</taxon>
        <taxon>Metazoa</taxon>
        <taxon>Echinodermata</taxon>
        <taxon>Eleutherozoa</taxon>
        <taxon>Echinozoa</taxon>
        <taxon>Echinoidea</taxon>
        <taxon>Euechinoidea</taxon>
        <taxon>Echinacea</taxon>
        <taxon>Camarodonta</taxon>
        <taxon>Echinidea</taxon>
        <taxon>Strongylocentrotidae</taxon>
        <taxon>Strongylocentrotus</taxon>
    </lineage>
</organism>
<evidence type="ECO:0000256" key="4">
    <source>
        <dbReference type="ARBA" id="ARBA00022801"/>
    </source>
</evidence>
<dbReference type="RefSeq" id="XP_011665199.2">
    <property type="nucleotide sequence ID" value="XM_011666897.2"/>
</dbReference>
<keyword evidence="10" id="KW-0393">Immunoglobulin domain</keyword>
<evidence type="ECO:0000256" key="7">
    <source>
        <dbReference type="ARBA" id="ARBA00023157"/>
    </source>
</evidence>
<dbReference type="GO" id="GO:0007166">
    <property type="term" value="P:cell surface receptor signaling pathway"/>
    <property type="evidence" value="ECO:0000318"/>
    <property type="project" value="GO_Central"/>
</dbReference>
<evidence type="ECO:0000256" key="1">
    <source>
        <dbReference type="ARBA" id="ARBA00009752"/>
    </source>
</evidence>
<dbReference type="KEGG" id="spu:764816"/>
<dbReference type="SUPFAM" id="SSF48726">
    <property type="entry name" value="Immunoglobulin"/>
    <property type="match status" value="2"/>
</dbReference>
<evidence type="ECO:0000313" key="18">
    <source>
        <dbReference type="EnsemblMetazoa" id="XP_011665199"/>
    </source>
</evidence>
<dbReference type="Pfam" id="PF13676">
    <property type="entry name" value="TIR_2"/>
    <property type="match status" value="1"/>
</dbReference>
<feature type="transmembrane region" description="Helical" evidence="15">
    <location>
        <begin position="245"/>
        <end position="265"/>
    </location>
</feature>
<evidence type="ECO:0000256" key="10">
    <source>
        <dbReference type="ARBA" id="ARBA00023319"/>
    </source>
</evidence>
<dbReference type="InterPro" id="IPR036179">
    <property type="entry name" value="Ig-like_dom_sf"/>
</dbReference>
<keyword evidence="7" id="KW-1015">Disulfide bond</keyword>
<dbReference type="GO" id="GO:0005886">
    <property type="term" value="C:plasma membrane"/>
    <property type="evidence" value="ECO:0000318"/>
    <property type="project" value="GO_Central"/>
</dbReference>
<dbReference type="InterPro" id="IPR013098">
    <property type="entry name" value="Ig_I-set"/>
</dbReference>
<keyword evidence="15" id="KW-0812">Transmembrane</keyword>
<comment type="subunit">
    <text evidence="11">Interacts with host IFNA1.</text>
</comment>
<dbReference type="AlphaFoldDB" id="A0A7M7HDC9"/>
<keyword evidence="5" id="KW-1114">Inhibition of host interferon signaling pathway by virus</keyword>
<keyword evidence="6" id="KW-0520">NAD</keyword>
<dbReference type="PANTHER" id="PTHR11890">
    <property type="entry name" value="INTERLEUKIN-1 RECEPTOR FAMILY MEMBER"/>
    <property type="match status" value="1"/>
</dbReference>
<dbReference type="FunCoup" id="A0A7M7HDC9">
    <property type="interactions" value="776"/>
</dbReference>
<evidence type="ECO:0000256" key="9">
    <source>
        <dbReference type="ARBA" id="ARBA00023258"/>
    </source>
</evidence>
<dbReference type="GeneID" id="764816"/>
<dbReference type="GO" id="GO:0016787">
    <property type="term" value="F:hydrolase activity"/>
    <property type="evidence" value="ECO:0007669"/>
    <property type="project" value="UniProtKB-KW"/>
</dbReference>
<dbReference type="InterPro" id="IPR007110">
    <property type="entry name" value="Ig-like_dom"/>
</dbReference>
<dbReference type="InterPro" id="IPR003599">
    <property type="entry name" value="Ig_sub"/>
</dbReference>
<feature type="domain" description="Ig-like" evidence="17">
    <location>
        <begin position="43"/>
        <end position="116"/>
    </location>
</feature>
<dbReference type="SMART" id="SM00409">
    <property type="entry name" value="IG"/>
    <property type="match status" value="2"/>
</dbReference>
<dbReference type="SUPFAM" id="SSF52200">
    <property type="entry name" value="Toll/Interleukin receptor TIR domain"/>
    <property type="match status" value="1"/>
</dbReference>
<dbReference type="EnsemblMetazoa" id="XM_011666897">
    <property type="protein sequence ID" value="XP_011665199"/>
    <property type="gene ID" value="LOC764816"/>
</dbReference>
<protein>
    <recommendedName>
        <fullName evidence="12">Soluble interferon alpha/beta receptor OPG204</fullName>
    </recommendedName>
</protein>
<keyword evidence="9" id="KW-0922">Interferon antiviral system evasion</keyword>
<keyword evidence="4" id="KW-0378">Hydrolase</keyword>
<evidence type="ECO:0000256" key="5">
    <source>
        <dbReference type="ARBA" id="ARBA00022830"/>
    </source>
</evidence>
<keyword evidence="19" id="KW-1185">Reference proteome</keyword>
<feature type="compositionally biased region" description="Low complexity" evidence="14">
    <location>
        <begin position="474"/>
        <end position="490"/>
    </location>
</feature>
<keyword evidence="5" id="KW-0945">Host-virus interaction</keyword>
<dbReference type="PROSITE" id="PS50835">
    <property type="entry name" value="IG_LIKE"/>
    <property type="match status" value="1"/>
</dbReference>
<reference evidence="19" key="1">
    <citation type="submission" date="2015-02" db="EMBL/GenBank/DDBJ databases">
        <title>Genome sequencing for Strongylocentrotus purpuratus.</title>
        <authorList>
            <person name="Murali S."/>
            <person name="Liu Y."/>
            <person name="Vee V."/>
            <person name="English A."/>
            <person name="Wang M."/>
            <person name="Skinner E."/>
            <person name="Han Y."/>
            <person name="Muzny D.M."/>
            <person name="Worley K.C."/>
            <person name="Gibbs R.A."/>
        </authorList>
    </citation>
    <scope>NUCLEOTIDE SEQUENCE</scope>
</reference>
<feature type="region of interest" description="Disordered" evidence="14">
    <location>
        <begin position="466"/>
        <end position="521"/>
    </location>
</feature>
<evidence type="ECO:0000256" key="12">
    <source>
        <dbReference type="ARBA" id="ARBA00041012"/>
    </source>
</evidence>
<evidence type="ECO:0000256" key="3">
    <source>
        <dbReference type="ARBA" id="ARBA00022632"/>
    </source>
</evidence>
<evidence type="ECO:0000256" key="14">
    <source>
        <dbReference type="SAM" id="MobiDB-lite"/>
    </source>
</evidence>
<evidence type="ECO:0000256" key="13">
    <source>
        <dbReference type="ARBA" id="ARBA00045444"/>
    </source>
</evidence>
<dbReference type="PROSITE" id="PS50104">
    <property type="entry name" value="TIR"/>
    <property type="match status" value="1"/>
</dbReference>
<dbReference type="PANTHER" id="PTHR11890:SF44">
    <property type="entry name" value="X-LINKED INTERLEUKIN-1 RECEPTOR ACCESSORY PROTEIN-LIKE 2"/>
    <property type="match status" value="1"/>
</dbReference>
<dbReference type="InterPro" id="IPR035897">
    <property type="entry name" value="Toll_tir_struct_dom_sf"/>
</dbReference>
<evidence type="ECO:0000256" key="15">
    <source>
        <dbReference type="SAM" id="Phobius"/>
    </source>
</evidence>
<evidence type="ECO:0000313" key="19">
    <source>
        <dbReference type="Proteomes" id="UP000007110"/>
    </source>
</evidence>
<dbReference type="InterPro" id="IPR013783">
    <property type="entry name" value="Ig-like_fold"/>
</dbReference>
<dbReference type="OrthoDB" id="1421090at2759"/>
<dbReference type="OMA" id="VYLSYDW"/>
<sequence length="521" mass="59269">MPKTYKMTPRGQVYTWTWSWTCKALNGLLLLLYLVHNSISLCPENKTDPSTEEIGTAGTYKDLICQVTEQCKVSWQQDGVPLNLTDDGRIYCESECNCRALKFKSLDLEDEGNYTCLEETGCEGENLPQQTYLRVDEDHNSIGPIITVNSECQDKVVHPGEDVTFCCVCQVGTVSDSTFTYWEDESVTQNVSKGKGNISSCITLHDVNKTSEGNYTVVCSTPLGNIINTLNLKVQPRWSIPKWEIPVSVMMAFIVMTVLMSALIYRTKRTEIQLLYKDQFGKQEQDDGKDYDAYISYFWSDGESSHNPDRLYALDLKQRLTKLGYTVCLAETDFLPGNETSEEIVQSLTRSRRYIILLSPQFLTYRYMSLETEQCLDIIKQNKKEIIPIFIREISPDVIKAHVALDHIVSTHPRLDWQIFKDSRSQEPLRTLSMENGNHIEMEARESIQVAPKLKRAETRVWSTLRLQMPPVPRQRSSSSSTTEQPLSSVEADSLIENAVLQEDSMPGENPEAARHTPHVV</sequence>
<evidence type="ECO:0000256" key="8">
    <source>
        <dbReference type="ARBA" id="ARBA00023180"/>
    </source>
</evidence>
<dbReference type="Gene3D" id="2.60.40.10">
    <property type="entry name" value="Immunoglobulins"/>
    <property type="match status" value="2"/>
</dbReference>
<name>A0A7M7HDC9_STRPU</name>
<dbReference type="InterPro" id="IPR015621">
    <property type="entry name" value="IL-1_rcpt_fam"/>
</dbReference>
<dbReference type="Pfam" id="PF07679">
    <property type="entry name" value="I-set"/>
    <property type="match status" value="1"/>
</dbReference>
<keyword evidence="5" id="KW-0899">Viral immunoevasion</keyword>
<evidence type="ECO:0000259" key="16">
    <source>
        <dbReference type="PROSITE" id="PS50104"/>
    </source>
</evidence>
<dbReference type="GO" id="GO:0039502">
    <property type="term" value="P:symbiont-mediated suppression of host type I interferon-mediated signaling pathway"/>
    <property type="evidence" value="ECO:0007669"/>
    <property type="project" value="UniProtKB-KW"/>
</dbReference>
<keyword evidence="15" id="KW-1133">Transmembrane helix</keyword>
<evidence type="ECO:0000256" key="11">
    <source>
        <dbReference type="ARBA" id="ARBA00038761"/>
    </source>
</evidence>
<evidence type="ECO:0000259" key="17">
    <source>
        <dbReference type="PROSITE" id="PS50835"/>
    </source>
</evidence>
<evidence type="ECO:0000256" key="6">
    <source>
        <dbReference type="ARBA" id="ARBA00023027"/>
    </source>
</evidence>
<keyword evidence="15" id="KW-0472">Membrane</keyword>
<dbReference type="Gene3D" id="3.40.50.10140">
    <property type="entry name" value="Toll/interleukin-1 receptor homology (TIR) domain"/>
    <property type="match status" value="1"/>
</dbReference>
<dbReference type="GO" id="GO:0009986">
    <property type="term" value="C:cell surface"/>
    <property type="evidence" value="ECO:0000318"/>
    <property type="project" value="GO_Central"/>
</dbReference>
<keyword evidence="3" id="KW-1090">Inhibition of host innate immune response by virus</keyword>